<dbReference type="SUPFAM" id="SSF56672">
    <property type="entry name" value="DNA/RNA polymerases"/>
    <property type="match status" value="1"/>
</dbReference>
<organism evidence="2 3">
    <name type="scientific">Prorocentrum cordatum</name>
    <dbReference type="NCBI Taxonomy" id="2364126"/>
    <lineage>
        <taxon>Eukaryota</taxon>
        <taxon>Sar</taxon>
        <taxon>Alveolata</taxon>
        <taxon>Dinophyceae</taxon>
        <taxon>Prorocentrales</taxon>
        <taxon>Prorocentraceae</taxon>
        <taxon>Prorocentrum</taxon>
    </lineage>
</organism>
<protein>
    <recommendedName>
        <fullName evidence="4">RNA-directed RNA polymerase</fullName>
    </recommendedName>
</protein>
<sequence>MAARSLAERTRHCLQSRQVGSRALVYYELRDDFWHEKIMLARVQDFRFGVLTAPGDIYGKNMSQSLLRLPLGARGGLPVRRPQGQISRAGIARLSAALPSLCNEAAPMAADIREEDGSPAPAAHTGACADGEAEALAEAPSPAALLAAAWPAGPAAGAAAGAGALAAAPAASPGPPAAGPLLAPAPPRLAAPPADAVWLAAGTRGGSTAGTRISPEPLGAGGQPQVVLGDRGYMLLSSGISFAVAVANILEAGAAALSGSGGGLPALPVLYLPSGGRSRLLHDALAKMATTPVANGRCKGPRTAAVLLEKILEADYMPRQRQCWSRSIQGLTALDSGMDDHHFTLEVLQELTTEDRLDACELVVVETRCRRDQLWEEPYASSLREGEAGQDAAPWLDGRPNFLGQGRSRGSALVCAAGESWVATMLRGGCAILKERKKGREGRLLERGADRGAASGEPAAGAKAKAYGRGRAERRCPSLGFGDDGLTQRDALPIPLNSEALQCLKGFSALDGELSLGQRRKAARCRRQERCMLEGVAALNELGGGGRSAGGSGRLSLAQRSALQHLKGVYAAAPPRTEDCTNQEAFQALLGLRPGYADEPAIGARAGYQRGRVSLPSGGAGRVDLVRLLPAHLQSALESGHGLLRSEQEATAALEEADVTCYVDGKLAQRGIDYGRFLLELYDAGIVEVLDYELERKEETGVFFVPRKDDKLRLIFDTRRANCHIRTPEYAHLASGDALSSLECTPGEEVHLAAGDVEVCFYQCVLPAWARNYFCLPSLATRMLPARLREALGPELSARPRIAFRVRVVPMGWNWAVHFVQSAHLNVLASVSPSNQWLVDKQPGACLSDSPAAAKVLYIDNFAAISTSRETALQVVNDMLDSFTSGGVKASLDLDVALLGFTLDAKAARWRPAPKKFWRVHGCISHLLEPGRRVTGRQLERLAGHVVALLLLRREALSLLGAVYVFIRSTCDRAQPLWPSCRRELRWALALLPTVFADMKRPWHAEAGAFDASPWGAGVCTAHWPLSAVQAAGRQPEKLRFRGPLASLVAPRGAALAADSIELSDPAALLLGRAAGFAEEVRTLQAAPPAGQPSLPEGLLAANVVQPSTLVLYLKVLLLLAGWLMVDVLPDWPVAAWDAALNDLLRWAFDLKVARATTAKLGVAVLGGPPQLHLAPLQRCFPQLAQSLPSWKRLRMSLVVPATKWQQPGKTGELDHTVVRVSPRQQALAWALVRLRDPRLGFWHPLWDFVYSLFLRRFGQVLEAVRASCLAGTLCSLRHGGDILDRLTASRTLMEKLQLGNWHASNSVQRYDKHA</sequence>
<proteinExistence type="predicted"/>
<name>A0ABN9TTC0_9DINO</name>
<accession>A0ABN9TTC0</accession>
<gene>
    <name evidence="2" type="ORF">PCOR1329_LOCUS41976</name>
</gene>
<comment type="caution">
    <text evidence="2">The sequence shown here is derived from an EMBL/GenBank/DDBJ whole genome shotgun (WGS) entry which is preliminary data.</text>
</comment>
<keyword evidence="3" id="KW-1185">Reference proteome</keyword>
<feature type="compositionally biased region" description="Low complexity" evidence="1">
    <location>
        <begin position="451"/>
        <end position="468"/>
    </location>
</feature>
<evidence type="ECO:0000313" key="2">
    <source>
        <dbReference type="EMBL" id="CAK0849230.1"/>
    </source>
</evidence>
<evidence type="ECO:0008006" key="4">
    <source>
        <dbReference type="Google" id="ProtNLM"/>
    </source>
</evidence>
<feature type="region of interest" description="Disordered" evidence="1">
    <location>
        <begin position="443"/>
        <end position="468"/>
    </location>
</feature>
<reference evidence="2" key="1">
    <citation type="submission" date="2023-10" db="EMBL/GenBank/DDBJ databases">
        <authorList>
            <person name="Chen Y."/>
            <person name="Shah S."/>
            <person name="Dougan E. K."/>
            <person name="Thang M."/>
            <person name="Chan C."/>
        </authorList>
    </citation>
    <scope>NUCLEOTIDE SEQUENCE [LARGE SCALE GENOMIC DNA]</scope>
</reference>
<dbReference type="Proteomes" id="UP001189429">
    <property type="component" value="Unassembled WGS sequence"/>
</dbReference>
<evidence type="ECO:0000313" key="3">
    <source>
        <dbReference type="Proteomes" id="UP001189429"/>
    </source>
</evidence>
<dbReference type="InterPro" id="IPR043502">
    <property type="entry name" value="DNA/RNA_pol_sf"/>
</dbReference>
<dbReference type="EMBL" id="CAUYUJ010015045">
    <property type="protein sequence ID" value="CAK0849230.1"/>
    <property type="molecule type" value="Genomic_DNA"/>
</dbReference>
<evidence type="ECO:0000256" key="1">
    <source>
        <dbReference type="SAM" id="MobiDB-lite"/>
    </source>
</evidence>